<evidence type="ECO:0000313" key="1">
    <source>
        <dbReference type="EMBL" id="KRX29373.1"/>
    </source>
</evidence>
<evidence type="ECO:0000313" key="2">
    <source>
        <dbReference type="Proteomes" id="UP000055048"/>
    </source>
</evidence>
<sequence>MIKEYTTLQKDQFYEVVLFEVHNTQLRQIYFYKQLYGNNTTISV</sequence>
<protein>
    <submittedName>
        <fullName evidence="1">Uncharacterized protein</fullName>
    </submittedName>
</protein>
<accession>A0A0V0SRK4</accession>
<name>A0A0V0SRK4_9BILA</name>
<organism evidence="1 2">
    <name type="scientific">Trichinella murrelli</name>
    <dbReference type="NCBI Taxonomy" id="144512"/>
    <lineage>
        <taxon>Eukaryota</taxon>
        <taxon>Metazoa</taxon>
        <taxon>Ecdysozoa</taxon>
        <taxon>Nematoda</taxon>
        <taxon>Enoplea</taxon>
        <taxon>Dorylaimia</taxon>
        <taxon>Trichinellida</taxon>
        <taxon>Trichinellidae</taxon>
        <taxon>Trichinella</taxon>
    </lineage>
</organism>
<keyword evidence="2" id="KW-1185">Reference proteome</keyword>
<gene>
    <name evidence="1" type="ORF">T05_12396</name>
</gene>
<reference evidence="1 2" key="1">
    <citation type="submission" date="2015-01" db="EMBL/GenBank/DDBJ databases">
        <title>Evolution of Trichinella species and genotypes.</title>
        <authorList>
            <person name="Korhonen P.K."/>
            <person name="Edoardo P."/>
            <person name="Giuseppe L.R."/>
            <person name="Gasser R.B."/>
        </authorList>
    </citation>
    <scope>NUCLEOTIDE SEQUENCE [LARGE SCALE GENOMIC DNA]</scope>
    <source>
        <strain evidence="1">ISS417</strain>
    </source>
</reference>
<dbReference type="AlphaFoldDB" id="A0A0V0SRK4"/>
<dbReference type="EMBL" id="JYDJ01003374">
    <property type="protein sequence ID" value="KRX29373.1"/>
    <property type="molecule type" value="Genomic_DNA"/>
</dbReference>
<proteinExistence type="predicted"/>
<comment type="caution">
    <text evidence="1">The sequence shown here is derived from an EMBL/GenBank/DDBJ whole genome shotgun (WGS) entry which is preliminary data.</text>
</comment>
<dbReference type="Proteomes" id="UP000055048">
    <property type="component" value="Unassembled WGS sequence"/>
</dbReference>